<dbReference type="Proteomes" id="UP000568664">
    <property type="component" value="Unassembled WGS sequence"/>
</dbReference>
<dbReference type="InterPro" id="IPR027417">
    <property type="entry name" value="P-loop_NTPase"/>
</dbReference>
<keyword evidence="1" id="KW-0418">Kinase</keyword>
<organism evidence="1 2">
    <name type="scientific">Thalassotalea algicola</name>
    <dbReference type="NCBI Taxonomy" id="2716224"/>
    <lineage>
        <taxon>Bacteria</taxon>
        <taxon>Pseudomonadati</taxon>
        <taxon>Pseudomonadota</taxon>
        <taxon>Gammaproteobacteria</taxon>
        <taxon>Alteromonadales</taxon>
        <taxon>Colwelliaceae</taxon>
        <taxon>Thalassotalea</taxon>
    </lineage>
</organism>
<gene>
    <name evidence="1" type="ORF">HII17_01010</name>
</gene>
<keyword evidence="1" id="KW-0808">Transferase</keyword>
<dbReference type="AlphaFoldDB" id="A0A7Y0L997"/>
<accession>A0A7Y0L997</accession>
<sequence length="162" mass="18207">MTRVVIFGNSGSGKSTRAKALASDNNLAHFDLDTIAWLPTSPPQRRAIAESISLLDQFLSQNNNWVIEGCYSDLLTAVLPFTEEIIFLNLPIESCVSNAKQRPWEPHKYESKAAQDANLNMLIKWISQYATRSDTFSKAAHEKLYSEFEGKKTMFTSNQASE</sequence>
<dbReference type="Gene3D" id="3.40.50.300">
    <property type="entry name" value="P-loop containing nucleotide triphosphate hydrolases"/>
    <property type="match status" value="1"/>
</dbReference>
<reference evidence="1 2" key="1">
    <citation type="submission" date="2020-04" db="EMBL/GenBank/DDBJ databases">
        <title>Thalassotalea sp. M1531, isolated from the surface of marine red alga.</title>
        <authorList>
            <person name="Pang L."/>
            <person name="Lu D.-C."/>
        </authorList>
    </citation>
    <scope>NUCLEOTIDE SEQUENCE [LARGE SCALE GENOMIC DNA]</scope>
    <source>
        <strain evidence="1 2">M1531</strain>
    </source>
</reference>
<evidence type="ECO:0000313" key="1">
    <source>
        <dbReference type="EMBL" id="NMP30127.1"/>
    </source>
</evidence>
<dbReference type="GO" id="GO:0016301">
    <property type="term" value="F:kinase activity"/>
    <property type="evidence" value="ECO:0007669"/>
    <property type="project" value="UniProtKB-KW"/>
</dbReference>
<dbReference type="PANTHER" id="PTHR37816:SF2">
    <property type="entry name" value="DNA TOPOLOGY MODULATION PROTEIN FLAR-RELATED PROTEIN"/>
    <property type="match status" value="1"/>
</dbReference>
<evidence type="ECO:0000313" key="2">
    <source>
        <dbReference type="Proteomes" id="UP000568664"/>
    </source>
</evidence>
<keyword evidence="2" id="KW-1185">Reference proteome</keyword>
<dbReference type="RefSeq" id="WP_169073468.1">
    <property type="nucleotide sequence ID" value="NZ_JABBXH010000001.1"/>
</dbReference>
<dbReference type="SUPFAM" id="SSF52540">
    <property type="entry name" value="P-loop containing nucleoside triphosphate hydrolases"/>
    <property type="match status" value="1"/>
</dbReference>
<name>A0A7Y0L997_9GAMM</name>
<comment type="caution">
    <text evidence="1">The sequence shown here is derived from an EMBL/GenBank/DDBJ whole genome shotgun (WGS) entry which is preliminary data.</text>
</comment>
<proteinExistence type="predicted"/>
<dbReference type="EMBL" id="JABBXH010000001">
    <property type="protein sequence ID" value="NMP30127.1"/>
    <property type="molecule type" value="Genomic_DNA"/>
</dbReference>
<dbReference type="PANTHER" id="PTHR37816">
    <property type="entry name" value="YALI0E33011P"/>
    <property type="match status" value="1"/>
</dbReference>
<dbReference type="InterPro" id="IPR052922">
    <property type="entry name" value="Cytidylate_Kinase-2"/>
</dbReference>
<protein>
    <submittedName>
        <fullName evidence="1">Shikimate kinase</fullName>
    </submittedName>
</protein>